<dbReference type="AlphaFoldDB" id="A0A179HN50"/>
<dbReference type="GO" id="GO:0006368">
    <property type="term" value="P:transcription elongation by RNA polymerase II"/>
    <property type="evidence" value="ECO:0007669"/>
    <property type="project" value="InterPro"/>
</dbReference>
<dbReference type="KEGG" id="plj:28887168"/>
<dbReference type="PANTHER" id="PTHR23146:SF0">
    <property type="entry name" value="RNA POLYMERASE-ASSOCIATED PROTEIN LEO1"/>
    <property type="match status" value="1"/>
</dbReference>
<dbReference type="GO" id="GO:0032968">
    <property type="term" value="P:positive regulation of transcription elongation by RNA polymerase II"/>
    <property type="evidence" value="ECO:0007669"/>
    <property type="project" value="TreeGrafter"/>
</dbReference>
<evidence type="ECO:0000256" key="1">
    <source>
        <dbReference type="SAM" id="MobiDB-lite"/>
    </source>
</evidence>
<dbReference type="Pfam" id="PF04004">
    <property type="entry name" value="Leo1"/>
    <property type="match status" value="1"/>
</dbReference>
<accession>A0A179HN50</accession>
<dbReference type="PANTHER" id="PTHR23146">
    <property type="entry name" value="LEO1 PROTEIN"/>
    <property type="match status" value="1"/>
</dbReference>
<protein>
    <submittedName>
        <fullName evidence="2">Leo1-like protein</fullName>
    </submittedName>
</protein>
<evidence type="ECO:0000313" key="2">
    <source>
        <dbReference type="EMBL" id="OAQ90880.1"/>
    </source>
</evidence>
<evidence type="ECO:0000313" key="3">
    <source>
        <dbReference type="Proteomes" id="UP000078340"/>
    </source>
</evidence>
<dbReference type="STRING" id="33203.A0A179HN50"/>
<feature type="compositionally biased region" description="Acidic residues" evidence="1">
    <location>
        <begin position="1"/>
        <end position="26"/>
    </location>
</feature>
<dbReference type="GeneID" id="28887168"/>
<feature type="region of interest" description="Disordered" evidence="1">
    <location>
        <begin position="259"/>
        <end position="409"/>
    </location>
</feature>
<dbReference type="GO" id="GO:1990269">
    <property type="term" value="F:RNA polymerase II C-terminal domain phosphoserine binding"/>
    <property type="evidence" value="ECO:0007669"/>
    <property type="project" value="TreeGrafter"/>
</dbReference>
<dbReference type="EMBL" id="LSBI01000004">
    <property type="protein sequence ID" value="OAQ90880.1"/>
    <property type="molecule type" value="Genomic_DNA"/>
</dbReference>
<reference evidence="2 3" key="1">
    <citation type="submission" date="2016-02" db="EMBL/GenBank/DDBJ databases">
        <title>Biosynthesis of antibiotic leucinostatins and their inhibition on Phytophthora in bio-control Purpureocillium lilacinum.</title>
        <authorList>
            <person name="Wang G."/>
            <person name="Liu Z."/>
            <person name="Lin R."/>
            <person name="Li E."/>
            <person name="Mao Z."/>
            <person name="Ling J."/>
            <person name="Yin W."/>
            <person name="Xie B."/>
        </authorList>
    </citation>
    <scope>NUCLEOTIDE SEQUENCE [LARGE SCALE GENOMIC DNA]</scope>
    <source>
        <strain evidence="2">PLFJ-1</strain>
    </source>
</reference>
<feature type="compositionally biased region" description="Basic and acidic residues" evidence="1">
    <location>
        <begin position="259"/>
        <end position="270"/>
    </location>
</feature>
<dbReference type="Proteomes" id="UP000078340">
    <property type="component" value="Unassembled WGS sequence"/>
</dbReference>
<feature type="compositionally biased region" description="Acidic residues" evidence="1">
    <location>
        <begin position="34"/>
        <end position="49"/>
    </location>
</feature>
<feature type="compositionally biased region" description="Basic residues" evidence="1">
    <location>
        <begin position="296"/>
        <end position="312"/>
    </location>
</feature>
<sequence length="409" mass="45710">MSDSEDPLDVVDEGGDDLFGDEDEEAASPQERVQEDDDLASDAGEDDDGDARRGGYYDSEPQETRNRVVIEEQTYRHRIPKASDDMLRVLRVPKFIKFMPEIYTPDTFEPSEFDVANAKSEQPQHVARVRRDPTTGGLKSNSNVYRWSDGSVTISVGGEHYEISKKSLATAPGQPYNELHDGHYYAAAAELSSNMLMTVGHLMEQYNVKPNKAVGDDALTLFAERMALASKGVKGEDMIIRTTKDPELQKKNAELAEKERLKAQRRRDNAAAKMDGPGRSGRGGLSIGDLEGRAGSGRKRGAAGAAKPKRRRPEYDSDDDLPQGVGRHEDYDMDDGFLVGSDEEEEVESGAEDEEEEILEEDDDRHRRRNKRQRTAEPDEDEDAEGDEVEPEASSRARRRNVIDEDEDE</sequence>
<name>A0A179HN50_PURLI</name>
<dbReference type="GO" id="GO:0016593">
    <property type="term" value="C:Cdc73/Paf1 complex"/>
    <property type="evidence" value="ECO:0007669"/>
    <property type="project" value="InterPro"/>
</dbReference>
<comment type="caution">
    <text evidence="2">The sequence shown here is derived from an EMBL/GenBank/DDBJ whole genome shotgun (WGS) entry which is preliminary data.</text>
</comment>
<feature type="compositionally biased region" description="Acidic residues" evidence="1">
    <location>
        <begin position="331"/>
        <end position="363"/>
    </location>
</feature>
<feature type="region of interest" description="Disordered" evidence="1">
    <location>
        <begin position="1"/>
        <end position="66"/>
    </location>
</feature>
<feature type="compositionally biased region" description="Acidic residues" evidence="1">
    <location>
        <begin position="378"/>
        <end position="391"/>
    </location>
</feature>
<dbReference type="OMA" id="TNIYRWS"/>
<organism evidence="2 3">
    <name type="scientific">Purpureocillium lilacinum</name>
    <name type="common">Paecilomyces lilacinus</name>
    <dbReference type="NCBI Taxonomy" id="33203"/>
    <lineage>
        <taxon>Eukaryota</taxon>
        <taxon>Fungi</taxon>
        <taxon>Dikarya</taxon>
        <taxon>Ascomycota</taxon>
        <taxon>Pezizomycotina</taxon>
        <taxon>Sordariomycetes</taxon>
        <taxon>Hypocreomycetidae</taxon>
        <taxon>Hypocreales</taxon>
        <taxon>Ophiocordycipitaceae</taxon>
        <taxon>Purpureocillium</taxon>
    </lineage>
</organism>
<proteinExistence type="predicted"/>
<dbReference type="InterPro" id="IPR007149">
    <property type="entry name" value="Leo1"/>
</dbReference>
<gene>
    <name evidence="2" type="ORF">VFPFJ_05039</name>
</gene>